<dbReference type="AlphaFoldDB" id="A0A7L7LFI3"/>
<feature type="domain" description="Antitoxin Xre/MbcA/ParS-like toxin-binding" evidence="1">
    <location>
        <begin position="85"/>
        <end position="133"/>
    </location>
</feature>
<evidence type="ECO:0000259" key="1">
    <source>
        <dbReference type="Pfam" id="PF09722"/>
    </source>
</evidence>
<dbReference type="GO" id="GO:0003677">
    <property type="term" value="F:DNA binding"/>
    <property type="evidence" value="ECO:0007669"/>
    <property type="project" value="InterPro"/>
</dbReference>
<dbReference type="Pfam" id="PF20432">
    <property type="entry name" value="Xre-like-HTH"/>
    <property type="match status" value="1"/>
</dbReference>
<reference evidence="3 4" key="2">
    <citation type="submission" date="2020-08" db="EMBL/GenBank/DDBJ databases">
        <title>Adhaeribacter dokdonensis sp. nov., isolated from the rhizosphere of Elymus tsukushiensis, a plant native to the Dokdo Islands, Republic of Korea.</title>
        <authorList>
            <person name="Ghim S.Y."/>
        </authorList>
    </citation>
    <scope>NUCLEOTIDE SEQUENCE [LARGE SCALE GENOMIC DNA]</scope>
    <source>
        <strain evidence="3 4">KUDC8001</strain>
    </source>
</reference>
<reference evidence="3 4" key="1">
    <citation type="submission" date="2020-06" db="EMBL/GenBank/DDBJ databases">
        <authorList>
            <person name="Hwang Y.J."/>
        </authorList>
    </citation>
    <scope>NUCLEOTIDE SEQUENCE [LARGE SCALE GENOMIC DNA]</scope>
    <source>
        <strain evidence="3 4">KUDC8001</strain>
    </source>
</reference>
<accession>A0A7L7LFI3</accession>
<dbReference type="KEGG" id="add:HUW48_17810"/>
<feature type="domain" description="Antitoxin Xre-like helix-turn-helix" evidence="2">
    <location>
        <begin position="23"/>
        <end position="76"/>
    </location>
</feature>
<dbReference type="InterPro" id="IPR011979">
    <property type="entry name" value="Antitox_Xre"/>
</dbReference>
<protein>
    <submittedName>
        <fullName evidence="3">DUF2384 domain-containing protein</fullName>
    </submittedName>
</protein>
<evidence type="ECO:0000313" key="3">
    <source>
        <dbReference type="EMBL" id="QMU31608.1"/>
    </source>
</evidence>
<organism evidence="3 4">
    <name type="scientific">Adhaeribacter radiodurans</name>
    <dbReference type="NCBI Taxonomy" id="2745197"/>
    <lineage>
        <taxon>Bacteria</taxon>
        <taxon>Pseudomonadati</taxon>
        <taxon>Bacteroidota</taxon>
        <taxon>Cytophagia</taxon>
        <taxon>Cytophagales</taxon>
        <taxon>Hymenobacteraceae</taxon>
        <taxon>Adhaeribacter</taxon>
    </lineage>
</organism>
<dbReference type="InterPro" id="IPR046847">
    <property type="entry name" value="Xre-like_HTH"/>
</dbReference>
<name>A0A7L7LFI3_9BACT</name>
<dbReference type="Pfam" id="PF09722">
    <property type="entry name" value="Xre_MbcA_ParS_C"/>
    <property type="match status" value="1"/>
</dbReference>
<dbReference type="Proteomes" id="UP000514509">
    <property type="component" value="Chromosome"/>
</dbReference>
<dbReference type="InterPro" id="IPR024467">
    <property type="entry name" value="Xre/MbcA/ParS-like_toxin-bd"/>
</dbReference>
<keyword evidence="4" id="KW-1185">Reference proteome</keyword>
<evidence type="ECO:0000259" key="2">
    <source>
        <dbReference type="Pfam" id="PF20432"/>
    </source>
</evidence>
<sequence>MGGPKNIGRDIHTRLDFIKASREGAVSIAVVKSIQNKIHLTNKMMSSILEISESTLQRHIKEDRKLKKAESETAYEVSKVIAKGIEVFEDENDFNEWLYTKNTALGEERPIDWLDSSIGREQLLDLLVSIEHGMYS</sequence>
<proteinExistence type="predicted"/>
<gene>
    <name evidence="3" type="ORF">HUW48_17810</name>
</gene>
<dbReference type="NCBIfam" id="TIGR02293">
    <property type="entry name" value="TAS_TIGR02293"/>
    <property type="match status" value="1"/>
</dbReference>
<evidence type="ECO:0000313" key="4">
    <source>
        <dbReference type="Proteomes" id="UP000514509"/>
    </source>
</evidence>
<dbReference type="EMBL" id="CP055153">
    <property type="protein sequence ID" value="QMU31608.1"/>
    <property type="molecule type" value="Genomic_DNA"/>
</dbReference>